<dbReference type="AlphaFoldDB" id="A0A813IXB8"/>
<dbReference type="SUPFAM" id="SSF102114">
    <property type="entry name" value="Radical SAM enzymes"/>
    <property type="match status" value="1"/>
</dbReference>
<evidence type="ECO:0000313" key="13">
    <source>
        <dbReference type="Proteomes" id="UP000626109"/>
    </source>
</evidence>
<evidence type="ECO:0000256" key="4">
    <source>
        <dbReference type="ARBA" id="ARBA00022490"/>
    </source>
</evidence>
<evidence type="ECO:0000256" key="1">
    <source>
        <dbReference type="ARBA" id="ARBA00001966"/>
    </source>
</evidence>
<evidence type="ECO:0000256" key="6">
    <source>
        <dbReference type="ARBA" id="ARBA00022679"/>
    </source>
</evidence>
<dbReference type="GO" id="GO:0030488">
    <property type="term" value="P:tRNA methylation"/>
    <property type="evidence" value="ECO:0007669"/>
    <property type="project" value="TreeGrafter"/>
</dbReference>
<keyword evidence="7" id="KW-0949">S-adenosyl-L-methionine</keyword>
<dbReference type="GO" id="GO:0046872">
    <property type="term" value="F:metal ion binding"/>
    <property type="evidence" value="ECO:0007669"/>
    <property type="project" value="UniProtKB-KW"/>
</dbReference>
<proteinExistence type="predicted"/>
<dbReference type="SFLD" id="SFLDS00029">
    <property type="entry name" value="Radical_SAM"/>
    <property type="match status" value="1"/>
</dbReference>
<evidence type="ECO:0000313" key="12">
    <source>
        <dbReference type="EMBL" id="CAE8664841.1"/>
    </source>
</evidence>
<dbReference type="PANTHER" id="PTHR30544:SF8">
    <property type="entry name" value="RADICAL SAM SUPERFAMILY PROTEIN"/>
    <property type="match status" value="1"/>
</dbReference>
<dbReference type="SFLD" id="SFLDF00275">
    <property type="entry name" value="adenosine_C2_methyltransferase"/>
    <property type="match status" value="1"/>
</dbReference>
<feature type="domain" description="Radical SAM core" evidence="11">
    <location>
        <begin position="147"/>
        <end position="386"/>
    </location>
</feature>
<sequence length="446" mass="46959">MAPAGPKRLRRPAASQEAGTQISIWDAAAGGLLKEMGVKPSHVLPLMRALVAHIIEGSGSCAKAPCGSEAAKQPSAEEAWAALGVSEASLVDLGFLPRKAAAELLKTLAPFSTKLAAEPLMSADGSTSKFLVELRDGHKVETVVMRHEQRTTICVSSQVGCQMGCTFCATGTLPVVGDLDAGEIVEQLIHAHALEAKAGRPPVRNAVFMGMGEPLNNYNSVLSATRTMTDVGHLGKFALPPARVTISTVGIVPRIRQLADDLPAVNLALSLHAPTQELRTKIVPAARHHSMEELMAALDAYAAKCNKPMVEYVLLAGVNDTDDCAVELGKLLAPRACMVNLIPYNPGASSSPGGFSRPSHERVERFQRIVGAFGVTTRVRREMGRDIAGACGQLAFEKLHGAADDSQGPAQDIEDDFVAWQKSRTKAQKEAVGAECVAVAAAAGAT</sequence>
<dbReference type="GO" id="GO:0051539">
    <property type="term" value="F:4 iron, 4 sulfur cluster binding"/>
    <property type="evidence" value="ECO:0007669"/>
    <property type="project" value="UniProtKB-KW"/>
</dbReference>
<dbReference type="InterPro" id="IPR013785">
    <property type="entry name" value="Aldolase_TIM"/>
</dbReference>
<accession>A0A813IXB8</accession>
<keyword evidence="6" id="KW-0808">Transferase</keyword>
<comment type="cofactor">
    <cofactor evidence="1">
        <name>[4Fe-4S] cluster</name>
        <dbReference type="ChEBI" id="CHEBI:49883"/>
    </cofactor>
</comment>
<reference evidence="12" key="1">
    <citation type="submission" date="2021-02" db="EMBL/GenBank/DDBJ databases">
        <authorList>
            <person name="Dougan E. K."/>
            <person name="Rhodes N."/>
            <person name="Thang M."/>
            <person name="Chan C."/>
        </authorList>
    </citation>
    <scope>NUCLEOTIDE SEQUENCE</scope>
</reference>
<dbReference type="GO" id="GO:0070475">
    <property type="term" value="P:rRNA base methylation"/>
    <property type="evidence" value="ECO:0007669"/>
    <property type="project" value="TreeGrafter"/>
</dbReference>
<evidence type="ECO:0000256" key="9">
    <source>
        <dbReference type="ARBA" id="ARBA00023004"/>
    </source>
</evidence>
<evidence type="ECO:0000259" key="11">
    <source>
        <dbReference type="PROSITE" id="PS51918"/>
    </source>
</evidence>
<evidence type="ECO:0000256" key="7">
    <source>
        <dbReference type="ARBA" id="ARBA00022691"/>
    </source>
</evidence>
<comment type="subcellular location">
    <subcellularLocation>
        <location evidence="2">Cytoplasm</location>
    </subcellularLocation>
</comment>
<dbReference type="GO" id="GO:0008173">
    <property type="term" value="F:RNA methyltransferase activity"/>
    <property type="evidence" value="ECO:0007669"/>
    <property type="project" value="InterPro"/>
</dbReference>
<keyword evidence="5" id="KW-0489">Methyltransferase</keyword>
<dbReference type="InterPro" id="IPR007197">
    <property type="entry name" value="rSAM"/>
</dbReference>
<keyword evidence="10" id="KW-0411">Iron-sulfur</keyword>
<dbReference type="InterPro" id="IPR058240">
    <property type="entry name" value="rSAM_sf"/>
</dbReference>
<keyword evidence="9" id="KW-0408">Iron</keyword>
<organism evidence="12 13">
    <name type="scientific">Polarella glacialis</name>
    <name type="common">Dinoflagellate</name>
    <dbReference type="NCBI Taxonomy" id="89957"/>
    <lineage>
        <taxon>Eukaryota</taxon>
        <taxon>Sar</taxon>
        <taxon>Alveolata</taxon>
        <taxon>Dinophyceae</taxon>
        <taxon>Suessiales</taxon>
        <taxon>Suessiaceae</taxon>
        <taxon>Polarella</taxon>
    </lineage>
</organism>
<evidence type="ECO:0000256" key="8">
    <source>
        <dbReference type="ARBA" id="ARBA00022723"/>
    </source>
</evidence>
<keyword evidence="8" id="KW-0479">Metal-binding</keyword>
<name>A0A813IXB8_POLGL</name>
<feature type="non-terminal residue" evidence="12">
    <location>
        <position position="446"/>
    </location>
</feature>
<evidence type="ECO:0000256" key="5">
    <source>
        <dbReference type="ARBA" id="ARBA00022603"/>
    </source>
</evidence>
<dbReference type="GO" id="GO:0005737">
    <property type="term" value="C:cytoplasm"/>
    <property type="evidence" value="ECO:0007669"/>
    <property type="project" value="UniProtKB-SubCell"/>
</dbReference>
<evidence type="ECO:0000256" key="3">
    <source>
        <dbReference type="ARBA" id="ARBA00022485"/>
    </source>
</evidence>
<dbReference type="PANTHER" id="PTHR30544">
    <property type="entry name" value="23S RRNA METHYLTRANSFERASE"/>
    <property type="match status" value="1"/>
</dbReference>
<evidence type="ECO:0000256" key="10">
    <source>
        <dbReference type="ARBA" id="ARBA00023014"/>
    </source>
</evidence>
<protein>
    <recommendedName>
        <fullName evidence="11">Radical SAM core domain-containing protein</fullName>
    </recommendedName>
</protein>
<dbReference type="Gene3D" id="3.20.20.70">
    <property type="entry name" value="Aldolase class I"/>
    <property type="match status" value="1"/>
</dbReference>
<dbReference type="Pfam" id="PF04055">
    <property type="entry name" value="Radical_SAM"/>
    <property type="match status" value="1"/>
</dbReference>
<evidence type="ECO:0000256" key="2">
    <source>
        <dbReference type="ARBA" id="ARBA00004496"/>
    </source>
</evidence>
<comment type="caution">
    <text evidence="12">The sequence shown here is derived from an EMBL/GenBank/DDBJ whole genome shotgun (WGS) entry which is preliminary data.</text>
</comment>
<dbReference type="PROSITE" id="PS51918">
    <property type="entry name" value="RADICAL_SAM"/>
    <property type="match status" value="1"/>
</dbReference>
<dbReference type="InterPro" id="IPR040072">
    <property type="entry name" value="Methyltransferase_A"/>
</dbReference>
<dbReference type="SFLD" id="SFLDG01062">
    <property type="entry name" value="methyltransferase_(Class_A)"/>
    <property type="match status" value="1"/>
</dbReference>
<keyword evidence="3" id="KW-0004">4Fe-4S</keyword>
<dbReference type="InterPro" id="IPR004383">
    <property type="entry name" value="rRNA_lsu_MTrfase_RlmN/Cfr"/>
</dbReference>
<dbReference type="EMBL" id="CAJNNW010019612">
    <property type="protein sequence ID" value="CAE8664841.1"/>
    <property type="molecule type" value="Genomic_DNA"/>
</dbReference>
<dbReference type="CDD" id="cd01335">
    <property type="entry name" value="Radical_SAM"/>
    <property type="match status" value="1"/>
</dbReference>
<dbReference type="Proteomes" id="UP000626109">
    <property type="component" value="Unassembled WGS sequence"/>
</dbReference>
<keyword evidence="4" id="KW-0963">Cytoplasm</keyword>
<gene>
    <name evidence="12" type="ORF">PGLA2088_LOCUS15730</name>
</gene>